<feature type="transmembrane region" description="Helical" evidence="1">
    <location>
        <begin position="12"/>
        <end position="33"/>
    </location>
</feature>
<keyword evidence="1" id="KW-0472">Membrane</keyword>
<sequence length="86" mass="9841">MQKKGKSKAKDNIWLKQAGFFIVVLAWILAIFFKNELSRPMMITVFILLVVATIFVLFWLNRAFFGLTASSATDESSKEKGQEDHQ</sequence>
<dbReference type="EMBL" id="CP070872">
    <property type="protein sequence ID" value="QSE76600.1"/>
    <property type="molecule type" value="Genomic_DNA"/>
</dbReference>
<gene>
    <name evidence="2" type="ORF">JW886_09145</name>
</gene>
<accession>A0AA45KFV8</accession>
<evidence type="ECO:0000313" key="3">
    <source>
        <dbReference type="Proteomes" id="UP000663608"/>
    </source>
</evidence>
<name>A0AA45KFV8_9LACT</name>
<reference evidence="2 3" key="1">
    <citation type="submission" date="2021-02" db="EMBL/GenBank/DDBJ databases">
        <title>Complete genome sequence of Lactococcus lactis strain K_LL004.</title>
        <authorList>
            <person name="Kim H.B."/>
        </authorList>
    </citation>
    <scope>NUCLEOTIDE SEQUENCE [LARGE SCALE GENOMIC DNA]</scope>
    <source>
        <strain evidence="2 3">K_LL004</strain>
    </source>
</reference>
<organism evidence="2 3">
    <name type="scientific">Lactococcus taiwanensis</name>
    <dbReference type="NCBI Taxonomy" id="1151742"/>
    <lineage>
        <taxon>Bacteria</taxon>
        <taxon>Bacillati</taxon>
        <taxon>Bacillota</taxon>
        <taxon>Bacilli</taxon>
        <taxon>Lactobacillales</taxon>
        <taxon>Streptococcaceae</taxon>
        <taxon>Lactococcus</taxon>
    </lineage>
</organism>
<keyword evidence="3" id="KW-1185">Reference proteome</keyword>
<keyword evidence="1" id="KW-0812">Transmembrane</keyword>
<evidence type="ECO:0000313" key="2">
    <source>
        <dbReference type="EMBL" id="QSE76600.1"/>
    </source>
</evidence>
<evidence type="ECO:0000256" key="1">
    <source>
        <dbReference type="SAM" id="Phobius"/>
    </source>
</evidence>
<keyword evidence="1" id="KW-1133">Transmembrane helix</keyword>
<dbReference type="RefSeq" id="WP_075525862.1">
    <property type="nucleotide sequence ID" value="NZ_BNDT01000005.1"/>
</dbReference>
<dbReference type="Proteomes" id="UP000663608">
    <property type="component" value="Chromosome"/>
</dbReference>
<protein>
    <submittedName>
        <fullName evidence="2">Uncharacterized protein</fullName>
    </submittedName>
</protein>
<dbReference type="KEGG" id="lti:JW886_09145"/>
<dbReference type="AlphaFoldDB" id="A0AA45KFV8"/>
<feature type="transmembrane region" description="Helical" evidence="1">
    <location>
        <begin position="39"/>
        <end position="60"/>
    </location>
</feature>
<proteinExistence type="predicted"/>